<evidence type="ECO:0000313" key="1">
    <source>
        <dbReference type="EMBL" id="MPN33645.1"/>
    </source>
</evidence>
<organism evidence="1">
    <name type="scientific">bioreactor metagenome</name>
    <dbReference type="NCBI Taxonomy" id="1076179"/>
    <lineage>
        <taxon>unclassified sequences</taxon>
        <taxon>metagenomes</taxon>
        <taxon>ecological metagenomes</taxon>
    </lineage>
</organism>
<dbReference type="EMBL" id="VSSQ01086243">
    <property type="protein sequence ID" value="MPN33645.1"/>
    <property type="molecule type" value="Genomic_DNA"/>
</dbReference>
<dbReference type="AlphaFoldDB" id="A0A645H3N3"/>
<protein>
    <submittedName>
        <fullName evidence="1">Uncharacterized protein</fullName>
    </submittedName>
</protein>
<sequence length="132" mass="15089">MNRILFRLCLISALFPASQLYANVESVCKEVRFQPADNAWVGHYYLEGVMEVGSELLLQPDGKFKWYLAVGALDQYAEGTWWKNGTCIGLKAAPQYRQYLEIFPTRLDLSEQDLNVTWPDGRQKGHYVLASP</sequence>
<proteinExistence type="predicted"/>
<reference evidence="1" key="1">
    <citation type="submission" date="2019-08" db="EMBL/GenBank/DDBJ databases">
        <authorList>
            <person name="Kucharzyk K."/>
            <person name="Murdoch R.W."/>
            <person name="Higgins S."/>
            <person name="Loffler F."/>
        </authorList>
    </citation>
    <scope>NUCLEOTIDE SEQUENCE</scope>
</reference>
<gene>
    <name evidence="1" type="ORF">SDC9_181135</name>
</gene>
<name>A0A645H3N3_9ZZZZ</name>
<comment type="caution">
    <text evidence="1">The sequence shown here is derived from an EMBL/GenBank/DDBJ whole genome shotgun (WGS) entry which is preliminary data.</text>
</comment>
<accession>A0A645H3N3</accession>